<dbReference type="AlphaFoldDB" id="A0A161ZBR8"/>
<protein>
    <submittedName>
        <fullName evidence="1">Uncharacterized protein</fullName>
    </submittedName>
</protein>
<dbReference type="Proteomes" id="UP000076489">
    <property type="component" value="Unassembled WGS sequence"/>
</dbReference>
<gene>
    <name evidence="1" type="ORF">A1D17_25345</name>
</gene>
<reference evidence="2" key="1">
    <citation type="submission" date="2016-03" db="EMBL/GenBank/DDBJ databases">
        <authorList>
            <person name="Ray J."/>
            <person name="Price M."/>
            <person name="Deutschbauer A."/>
        </authorList>
    </citation>
    <scope>NUCLEOTIDE SEQUENCE [LARGE SCALE GENOMIC DNA]</scope>
    <source>
        <strain evidence="2">FW300-N1B4</strain>
    </source>
</reference>
<sequence length="179" mass="20418">MIYESSDWKQPLIRAARWLEKARILEGAESHILARVEREVFIGFYAVRKLLETLNVSDSTRTLAWKLTCYRPKAGTTVDHLNRGDIFKNYELGAKLSETRDIGFVCNQVIHSFVFELALGESDGLDGVFLTSDQNRAKRLYYIPMSLIIDVFLTVGLDYPSELHLVRDSEKGQWKGSAS</sequence>
<dbReference type="OrthoDB" id="582074at2"/>
<name>A0A161ZBR8_PSEFL</name>
<dbReference type="EMBL" id="LUKJ01000003">
    <property type="protein sequence ID" value="KZN19322.1"/>
    <property type="molecule type" value="Genomic_DNA"/>
</dbReference>
<comment type="caution">
    <text evidence="1">The sequence shown here is derived from an EMBL/GenBank/DDBJ whole genome shotgun (WGS) entry which is preliminary data.</text>
</comment>
<accession>A0A161ZBR8</accession>
<dbReference type="RefSeq" id="WP_063343171.1">
    <property type="nucleotide sequence ID" value="NZ_LUKJ01000003.1"/>
</dbReference>
<reference evidence="1 2" key="2">
    <citation type="journal article" date="2018" name="Nature">
        <title>Mutant phenotypes for thousands of bacterial genes of unknown function.</title>
        <authorList>
            <person name="Price M.N."/>
            <person name="Wetmore K.M."/>
            <person name="Waters R.J."/>
            <person name="Callaghan M."/>
            <person name="Ray J."/>
            <person name="Liu H."/>
            <person name="Kuehl J.V."/>
            <person name="Melnyk R.A."/>
            <person name="Lamson J.S."/>
            <person name="Suh Y."/>
            <person name="Carlson H.K."/>
            <person name="Esquivel Z."/>
            <person name="Sadeeshkumar H."/>
            <person name="Chakraborty R."/>
            <person name="Zane G.M."/>
            <person name="Rubin B.E."/>
            <person name="Wall J.D."/>
            <person name="Visel A."/>
            <person name="Bristow J."/>
            <person name="Blow M.J."/>
            <person name="Arkin A.P."/>
            <person name="Deutschbauer A.M."/>
        </authorList>
    </citation>
    <scope>NUCLEOTIDE SEQUENCE [LARGE SCALE GENOMIC DNA]</scope>
    <source>
        <strain evidence="1 2">FW300-N1B4</strain>
    </source>
</reference>
<organism evidence="1 2">
    <name type="scientific">Pseudomonas fluorescens</name>
    <dbReference type="NCBI Taxonomy" id="294"/>
    <lineage>
        <taxon>Bacteria</taxon>
        <taxon>Pseudomonadati</taxon>
        <taxon>Pseudomonadota</taxon>
        <taxon>Gammaproteobacteria</taxon>
        <taxon>Pseudomonadales</taxon>
        <taxon>Pseudomonadaceae</taxon>
        <taxon>Pseudomonas</taxon>
    </lineage>
</organism>
<evidence type="ECO:0000313" key="2">
    <source>
        <dbReference type="Proteomes" id="UP000076489"/>
    </source>
</evidence>
<proteinExistence type="predicted"/>
<evidence type="ECO:0000313" key="1">
    <source>
        <dbReference type="EMBL" id="KZN19322.1"/>
    </source>
</evidence>